<dbReference type="Gene3D" id="3.40.50.12370">
    <property type="match status" value="1"/>
</dbReference>
<dbReference type="EMBL" id="BAABGT010000036">
    <property type="protein sequence ID" value="GAA4547378.1"/>
    <property type="molecule type" value="Genomic_DNA"/>
</dbReference>
<evidence type="ECO:0000313" key="1">
    <source>
        <dbReference type="EMBL" id="GAA4547378.1"/>
    </source>
</evidence>
<comment type="caution">
    <text evidence="1">The sequence shown here is derived from an EMBL/GenBank/DDBJ whole genome shotgun (WGS) entry which is preliminary data.</text>
</comment>
<sequence>MSGGRGPVVLATAHDTAVSWAVAEAAGRGLALRVAGRDELARARTVRTLRLLAPGVPVSAVRLADPLGVDLPALTASAHVLVVDAPARADVVAAAGCAVVAVPASATPPGRVVVGVTARDAPAVLPRAVEEALARDAELVVVGTWTGRAPVPPTRRWADGAAAAHRELVEATAGCRATHPDLRLRLFVVHDDAESVLTPLTAEAELLVVGGVRPPPNARCPVLVVPPAGERTGVA</sequence>
<evidence type="ECO:0008006" key="3">
    <source>
        <dbReference type="Google" id="ProtNLM"/>
    </source>
</evidence>
<dbReference type="RefSeq" id="WP_345418208.1">
    <property type="nucleotide sequence ID" value="NZ_BAABGT010000036.1"/>
</dbReference>
<keyword evidence="2" id="KW-1185">Reference proteome</keyword>
<protein>
    <recommendedName>
        <fullName evidence="3">Universal stress protein family protein</fullName>
    </recommendedName>
</protein>
<evidence type="ECO:0000313" key="2">
    <source>
        <dbReference type="Proteomes" id="UP001501598"/>
    </source>
</evidence>
<organism evidence="1 2">
    <name type="scientific">Pseudonocardia xishanensis</name>
    <dbReference type="NCBI Taxonomy" id="630995"/>
    <lineage>
        <taxon>Bacteria</taxon>
        <taxon>Bacillati</taxon>
        <taxon>Actinomycetota</taxon>
        <taxon>Actinomycetes</taxon>
        <taxon>Pseudonocardiales</taxon>
        <taxon>Pseudonocardiaceae</taxon>
        <taxon>Pseudonocardia</taxon>
    </lineage>
</organism>
<proteinExistence type="predicted"/>
<dbReference type="Proteomes" id="UP001501598">
    <property type="component" value="Unassembled WGS sequence"/>
</dbReference>
<gene>
    <name evidence="1" type="ORF">GCM10023175_31530</name>
</gene>
<accession>A0ABP8RTR3</accession>
<name>A0ABP8RTR3_9PSEU</name>
<dbReference type="SUPFAM" id="SSF52402">
    <property type="entry name" value="Adenine nucleotide alpha hydrolases-like"/>
    <property type="match status" value="1"/>
</dbReference>
<reference evidence="2" key="1">
    <citation type="journal article" date="2019" name="Int. J. Syst. Evol. Microbiol.">
        <title>The Global Catalogue of Microorganisms (GCM) 10K type strain sequencing project: providing services to taxonomists for standard genome sequencing and annotation.</title>
        <authorList>
            <consortium name="The Broad Institute Genomics Platform"/>
            <consortium name="The Broad Institute Genome Sequencing Center for Infectious Disease"/>
            <person name="Wu L."/>
            <person name="Ma J."/>
        </authorList>
    </citation>
    <scope>NUCLEOTIDE SEQUENCE [LARGE SCALE GENOMIC DNA]</scope>
    <source>
        <strain evidence="2">JCM 17906</strain>
    </source>
</reference>